<sequence>MTGGRVFPQHLFPPIDNRNVTYAEWSMADSHGPRLVWSGYETKAEKGGCLMSPLPLDACLSALMGIGIKLDSGVLCSVGILTF</sequence>
<comment type="caution">
    <text evidence="1">The sequence shown here is derived from an EMBL/GenBank/DDBJ whole genome shotgun (WGS) entry which is preliminary data.</text>
</comment>
<dbReference type="EMBL" id="JBBPBM010000009">
    <property type="protein sequence ID" value="KAK8568195.1"/>
    <property type="molecule type" value="Genomic_DNA"/>
</dbReference>
<gene>
    <name evidence="1" type="ORF">V6N12_006754</name>
</gene>
<proteinExistence type="predicted"/>
<evidence type="ECO:0000313" key="1">
    <source>
        <dbReference type="EMBL" id="KAK8568195.1"/>
    </source>
</evidence>
<reference evidence="1 2" key="1">
    <citation type="journal article" date="2024" name="G3 (Bethesda)">
        <title>Genome assembly of Hibiscus sabdariffa L. provides insights into metabolisms of medicinal natural products.</title>
        <authorList>
            <person name="Kim T."/>
        </authorList>
    </citation>
    <scope>NUCLEOTIDE SEQUENCE [LARGE SCALE GENOMIC DNA]</scope>
    <source>
        <strain evidence="1">TK-2024</strain>
        <tissue evidence="1">Old leaves</tissue>
    </source>
</reference>
<dbReference type="Proteomes" id="UP001472677">
    <property type="component" value="Unassembled WGS sequence"/>
</dbReference>
<accession>A0ABR2EZT1</accession>
<keyword evidence="2" id="KW-1185">Reference proteome</keyword>
<protein>
    <submittedName>
        <fullName evidence="1">Uncharacterized protein</fullName>
    </submittedName>
</protein>
<name>A0ABR2EZT1_9ROSI</name>
<evidence type="ECO:0000313" key="2">
    <source>
        <dbReference type="Proteomes" id="UP001472677"/>
    </source>
</evidence>
<organism evidence="1 2">
    <name type="scientific">Hibiscus sabdariffa</name>
    <name type="common">roselle</name>
    <dbReference type="NCBI Taxonomy" id="183260"/>
    <lineage>
        <taxon>Eukaryota</taxon>
        <taxon>Viridiplantae</taxon>
        <taxon>Streptophyta</taxon>
        <taxon>Embryophyta</taxon>
        <taxon>Tracheophyta</taxon>
        <taxon>Spermatophyta</taxon>
        <taxon>Magnoliopsida</taxon>
        <taxon>eudicotyledons</taxon>
        <taxon>Gunneridae</taxon>
        <taxon>Pentapetalae</taxon>
        <taxon>rosids</taxon>
        <taxon>malvids</taxon>
        <taxon>Malvales</taxon>
        <taxon>Malvaceae</taxon>
        <taxon>Malvoideae</taxon>
        <taxon>Hibiscus</taxon>
    </lineage>
</organism>